<keyword evidence="16" id="KW-1185">Reference proteome</keyword>
<dbReference type="Proteomes" id="UP001457282">
    <property type="component" value="Unassembled WGS sequence"/>
</dbReference>
<evidence type="ECO:0000313" key="16">
    <source>
        <dbReference type="Proteomes" id="UP001457282"/>
    </source>
</evidence>
<evidence type="ECO:0000256" key="2">
    <source>
        <dbReference type="ARBA" id="ARBA00006789"/>
    </source>
</evidence>
<dbReference type="InterPro" id="IPR057993">
    <property type="entry name" value="HD-Zip_IV_C"/>
</dbReference>
<dbReference type="SMART" id="SM00234">
    <property type="entry name" value="START"/>
    <property type="match status" value="1"/>
</dbReference>
<dbReference type="SUPFAM" id="SSF55961">
    <property type="entry name" value="Bet v1-like"/>
    <property type="match status" value="1"/>
</dbReference>
<feature type="domain" description="START" evidence="14">
    <location>
        <begin position="210"/>
        <end position="446"/>
    </location>
</feature>
<proteinExistence type="inferred from homology"/>
<keyword evidence="7" id="KW-0804">Transcription</keyword>
<evidence type="ECO:0000256" key="3">
    <source>
        <dbReference type="ARBA" id="ARBA00023015"/>
    </source>
</evidence>
<evidence type="ECO:0000256" key="12">
    <source>
        <dbReference type="SAM" id="MobiDB-lite"/>
    </source>
</evidence>
<evidence type="ECO:0000256" key="6">
    <source>
        <dbReference type="ARBA" id="ARBA00023155"/>
    </source>
</evidence>
<dbReference type="InterPro" id="IPR009057">
    <property type="entry name" value="Homeodomain-like_sf"/>
</dbReference>
<keyword evidence="6 9" id="KW-0371">Homeobox</keyword>
<comment type="caution">
    <text evidence="15">The sequence shown here is derived from an EMBL/GenBank/DDBJ whole genome shotgun (WGS) entry which is preliminary data.</text>
</comment>
<dbReference type="PROSITE" id="PS50071">
    <property type="entry name" value="HOMEOBOX_2"/>
    <property type="match status" value="1"/>
</dbReference>
<feature type="DNA-binding region" description="Homeobox" evidence="9">
    <location>
        <begin position="76"/>
        <end position="135"/>
    </location>
</feature>
<dbReference type="PANTHER" id="PTHR45654:SF77">
    <property type="entry name" value="HOMEOBOX-LEUCINE ZIPPER PROTEIN MERISTEM L1"/>
    <property type="match status" value="1"/>
</dbReference>
<evidence type="ECO:0000256" key="10">
    <source>
        <dbReference type="RuleBase" id="RU000682"/>
    </source>
</evidence>
<dbReference type="CDD" id="cd00086">
    <property type="entry name" value="homeodomain"/>
    <property type="match status" value="1"/>
</dbReference>
<evidence type="ECO:0000256" key="5">
    <source>
        <dbReference type="ARBA" id="ARBA00023125"/>
    </source>
</evidence>
<evidence type="ECO:0000313" key="15">
    <source>
        <dbReference type="EMBL" id="KAK9932466.1"/>
    </source>
</evidence>
<dbReference type="InterPro" id="IPR001356">
    <property type="entry name" value="HD"/>
</dbReference>
<evidence type="ECO:0000259" key="13">
    <source>
        <dbReference type="PROSITE" id="PS50071"/>
    </source>
</evidence>
<evidence type="ECO:0000259" key="14">
    <source>
        <dbReference type="PROSITE" id="PS50848"/>
    </source>
</evidence>
<evidence type="ECO:0000256" key="4">
    <source>
        <dbReference type="ARBA" id="ARBA00023054"/>
    </source>
</evidence>
<keyword evidence="3" id="KW-0805">Transcription regulation</keyword>
<name>A0AAW1X894_RUBAR</name>
<sequence length="712" mass="80653">MSRQVRSFNELIQPNNLDYQGWLGELPRGTVYDSGMPKENQLQISSLVGPNGLRSPEEDFLGSDPLSEYDMGSSQRKSKRTKYDDYTIQQLEEFITTNPCPDDYQKEEMARRLHLHPKKIKFWIQNYKTKKRAEFLREENAALRKENTDLRTKLAKYEEDLMKDGGPNFSQEGLECEQQVLIVSPQVDVCQLPLVNHKVIQSGHENLLHTKDGQSLVAKFVTTALEELVLMAHAKAPLWTSVRDNISQNQFDVLNEQEYLRIFPKYSNSTTSNLWPESSRESAVVRMDHSSIVKMFMDVTHWSIMFGNIVSKAFTINILSAAEDENFNEAVHEMTAEFLLPSPFIPVRENHFIRYCRQYQDEMWVVVDADINDIYQKPGVKSHRRPSGCLIQALPSGFSKITWVENVEADNRFVRSQYQPLINSGIAFGARRWVSTLQRQYERLEKSMTILHNPGNAGLVNDDRGRKGLFNSAQRMVLSFCSDFSASVTNHWSTSPEFLKSDEIKSLVKDNFLDPGVPTGTIFSVTSPLLCQAPPRKVFNFLQDYQSRQWWDTLENGSVIEEIMRIPTGPYIENCISLLHIDGAHSGTTTKLILQESCTNLVESYVVYTNINAISVRAIMNGANPNCVPILPSGFTIFPIEATTKGAESSHAFGINGTLITIAVQKGVSSGRALKNFGKPLALAKKRIKTMIASIREVASKDCDNQQFVGLY</sequence>
<dbReference type="Pfam" id="PF00046">
    <property type="entry name" value="Homeodomain"/>
    <property type="match status" value="1"/>
</dbReference>
<feature type="region of interest" description="Disordered" evidence="12">
    <location>
        <begin position="47"/>
        <end position="82"/>
    </location>
</feature>
<keyword evidence="8 9" id="KW-0539">Nucleus</keyword>
<dbReference type="CDD" id="cd08875">
    <property type="entry name" value="START_ArGLABRA2_like"/>
    <property type="match status" value="1"/>
</dbReference>
<organism evidence="15 16">
    <name type="scientific">Rubus argutus</name>
    <name type="common">Southern blackberry</name>
    <dbReference type="NCBI Taxonomy" id="59490"/>
    <lineage>
        <taxon>Eukaryota</taxon>
        <taxon>Viridiplantae</taxon>
        <taxon>Streptophyta</taxon>
        <taxon>Embryophyta</taxon>
        <taxon>Tracheophyta</taxon>
        <taxon>Spermatophyta</taxon>
        <taxon>Magnoliopsida</taxon>
        <taxon>eudicotyledons</taxon>
        <taxon>Gunneridae</taxon>
        <taxon>Pentapetalae</taxon>
        <taxon>rosids</taxon>
        <taxon>fabids</taxon>
        <taxon>Rosales</taxon>
        <taxon>Rosaceae</taxon>
        <taxon>Rosoideae</taxon>
        <taxon>Rosoideae incertae sedis</taxon>
        <taxon>Rubus</taxon>
    </lineage>
</organism>
<comment type="similarity">
    <text evidence="2">Belongs to the HD-ZIP homeobox family. Class IV subfamily.</text>
</comment>
<evidence type="ECO:0000256" key="11">
    <source>
        <dbReference type="SAM" id="Coils"/>
    </source>
</evidence>
<evidence type="ECO:0000256" key="7">
    <source>
        <dbReference type="ARBA" id="ARBA00023163"/>
    </source>
</evidence>
<feature type="coiled-coil region" evidence="11">
    <location>
        <begin position="126"/>
        <end position="160"/>
    </location>
</feature>
<keyword evidence="5 9" id="KW-0238">DNA-binding</keyword>
<dbReference type="GO" id="GO:0008289">
    <property type="term" value="F:lipid binding"/>
    <property type="evidence" value="ECO:0007669"/>
    <property type="project" value="InterPro"/>
</dbReference>
<accession>A0AAW1X894</accession>
<dbReference type="InterPro" id="IPR002913">
    <property type="entry name" value="START_lipid-bd_dom"/>
</dbReference>
<dbReference type="AlphaFoldDB" id="A0AAW1X894"/>
<dbReference type="Gene3D" id="3.30.530.20">
    <property type="match status" value="1"/>
</dbReference>
<dbReference type="EMBL" id="JBEDUW010000004">
    <property type="protein sequence ID" value="KAK9932466.1"/>
    <property type="molecule type" value="Genomic_DNA"/>
</dbReference>
<dbReference type="SUPFAM" id="SSF46689">
    <property type="entry name" value="Homeodomain-like"/>
    <property type="match status" value="1"/>
</dbReference>
<reference evidence="15 16" key="1">
    <citation type="journal article" date="2023" name="G3 (Bethesda)">
        <title>A chromosome-length genome assembly and annotation of blackberry (Rubus argutus, cv. 'Hillquist').</title>
        <authorList>
            <person name="Bruna T."/>
            <person name="Aryal R."/>
            <person name="Dudchenko O."/>
            <person name="Sargent D.J."/>
            <person name="Mead D."/>
            <person name="Buti M."/>
            <person name="Cavallini A."/>
            <person name="Hytonen T."/>
            <person name="Andres J."/>
            <person name="Pham M."/>
            <person name="Weisz D."/>
            <person name="Mascagni F."/>
            <person name="Usai G."/>
            <person name="Natali L."/>
            <person name="Bassil N."/>
            <person name="Fernandez G.E."/>
            <person name="Lomsadze A."/>
            <person name="Armour M."/>
            <person name="Olukolu B."/>
            <person name="Poorten T."/>
            <person name="Britton C."/>
            <person name="Davik J."/>
            <person name="Ashrafi H."/>
            <person name="Aiden E.L."/>
            <person name="Borodovsky M."/>
            <person name="Worthington M."/>
        </authorList>
    </citation>
    <scope>NUCLEOTIDE SEQUENCE [LARGE SCALE GENOMIC DNA]</scope>
    <source>
        <strain evidence="15">PI 553951</strain>
    </source>
</reference>
<dbReference type="GO" id="GO:0005634">
    <property type="term" value="C:nucleus"/>
    <property type="evidence" value="ECO:0007669"/>
    <property type="project" value="UniProtKB-SubCell"/>
</dbReference>
<dbReference type="SMART" id="SM00389">
    <property type="entry name" value="HOX"/>
    <property type="match status" value="1"/>
</dbReference>
<evidence type="ECO:0000256" key="1">
    <source>
        <dbReference type="ARBA" id="ARBA00004123"/>
    </source>
</evidence>
<evidence type="ECO:0000256" key="9">
    <source>
        <dbReference type="PROSITE-ProRule" id="PRU00108"/>
    </source>
</evidence>
<dbReference type="PANTHER" id="PTHR45654">
    <property type="entry name" value="HOMEOBOX-LEUCINE ZIPPER PROTEIN MERISTEM L1"/>
    <property type="match status" value="1"/>
</dbReference>
<dbReference type="InterPro" id="IPR042160">
    <property type="entry name" value="HD-Zip_IV"/>
</dbReference>
<dbReference type="Pfam" id="PF25797">
    <property type="entry name" value="PDF2_C"/>
    <property type="match status" value="1"/>
</dbReference>
<dbReference type="PROSITE" id="PS50848">
    <property type="entry name" value="START"/>
    <property type="match status" value="1"/>
</dbReference>
<feature type="domain" description="Homeobox" evidence="13">
    <location>
        <begin position="74"/>
        <end position="134"/>
    </location>
</feature>
<protein>
    <submittedName>
        <fullName evidence="15">Uncharacterized protein</fullName>
    </submittedName>
</protein>
<keyword evidence="4 11" id="KW-0175">Coiled coil</keyword>
<evidence type="ECO:0000256" key="8">
    <source>
        <dbReference type="ARBA" id="ARBA00023242"/>
    </source>
</evidence>
<gene>
    <name evidence="15" type="ORF">M0R45_019704</name>
</gene>
<dbReference type="Pfam" id="PF01852">
    <property type="entry name" value="START"/>
    <property type="match status" value="1"/>
</dbReference>
<comment type="subcellular location">
    <subcellularLocation>
        <location evidence="1 9 10">Nucleus</location>
    </subcellularLocation>
</comment>
<dbReference type="Gene3D" id="1.10.10.60">
    <property type="entry name" value="Homeodomain-like"/>
    <property type="match status" value="1"/>
</dbReference>
<dbReference type="InterPro" id="IPR023393">
    <property type="entry name" value="START-like_dom_sf"/>
</dbReference>
<dbReference type="GO" id="GO:0003677">
    <property type="term" value="F:DNA binding"/>
    <property type="evidence" value="ECO:0007669"/>
    <property type="project" value="UniProtKB-UniRule"/>
</dbReference>